<evidence type="ECO:0000313" key="1">
    <source>
        <dbReference type="EMBL" id="KAK4473304.1"/>
    </source>
</evidence>
<dbReference type="Pfam" id="PF00612">
    <property type="entry name" value="IQ"/>
    <property type="match status" value="2"/>
</dbReference>
<dbReference type="GO" id="GO:0005516">
    <property type="term" value="F:calmodulin binding"/>
    <property type="evidence" value="ECO:0007669"/>
    <property type="project" value="InterPro"/>
</dbReference>
<dbReference type="SMART" id="SM00015">
    <property type="entry name" value="IQ"/>
    <property type="match status" value="3"/>
</dbReference>
<dbReference type="PROSITE" id="PS50096">
    <property type="entry name" value="IQ"/>
    <property type="match status" value="2"/>
</dbReference>
<dbReference type="PANTHER" id="PTHR15673">
    <property type="entry name" value="IQ CALMODULIN-BINDING MOTIF CONTAINING PROTEIN 1"/>
    <property type="match status" value="1"/>
</dbReference>
<dbReference type="Gene3D" id="1.20.5.190">
    <property type="match status" value="2"/>
</dbReference>
<dbReference type="CDD" id="cd23767">
    <property type="entry name" value="IQCD"/>
    <property type="match status" value="2"/>
</dbReference>
<feature type="non-terminal residue" evidence="1">
    <location>
        <position position="663"/>
    </location>
</feature>
<comment type="caution">
    <text evidence="1">The sequence shown here is derived from an EMBL/GenBank/DDBJ whole genome shotgun (WGS) entry which is preliminary data.</text>
</comment>
<protein>
    <recommendedName>
        <fullName evidence="3">IQ calmodulin-binding motif-containing protein</fullName>
    </recommendedName>
</protein>
<reference evidence="1" key="2">
    <citation type="journal article" date="2023" name="Infect Dis Poverty">
        <title>Chromosome-scale genome of the human blood fluke Schistosoma mekongi and its implications for public health.</title>
        <authorList>
            <person name="Zhou M."/>
            <person name="Xu L."/>
            <person name="Xu D."/>
            <person name="Chen W."/>
            <person name="Khan J."/>
            <person name="Hu Y."/>
            <person name="Huang H."/>
            <person name="Wei H."/>
            <person name="Zhang Y."/>
            <person name="Chusongsang P."/>
            <person name="Tanasarnprasert K."/>
            <person name="Hu X."/>
            <person name="Limpanont Y."/>
            <person name="Lv Z."/>
        </authorList>
    </citation>
    <scope>NUCLEOTIDE SEQUENCE</scope>
    <source>
        <strain evidence="1">LV_2022a</strain>
    </source>
</reference>
<reference evidence="1" key="1">
    <citation type="submission" date="2022-04" db="EMBL/GenBank/DDBJ databases">
        <authorList>
            <person name="Xu L."/>
            <person name="Lv Z."/>
        </authorList>
    </citation>
    <scope>NUCLEOTIDE SEQUENCE</scope>
    <source>
        <strain evidence="1">LV_2022a</strain>
    </source>
</reference>
<dbReference type="PANTHER" id="PTHR15673:SF2">
    <property type="entry name" value="IQ CALMODULIN-BINDING MOTIF-CONTAINING PROTEIN 1"/>
    <property type="match status" value="1"/>
</dbReference>
<dbReference type="Proteomes" id="UP001292079">
    <property type="component" value="Unassembled WGS sequence"/>
</dbReference>
<proteinExistence type="predicted"/>
<keyword evidence="2" id="KW-1185">Reference proteome</keyword>
<dbReference type="GO" id="GO:0005929">
    <property type="term" value="C:cilium"/>
    <property type="evidence" value="ECO:0007669"/>
    <property type="project" value="TreeGrafter"/>
</dbReference>
<gene>
    <name evidence="1" type="ORF">MN116_004469</name>
</gene>
<evidence type="ECO:0000313" key="2">
    <source>
        <dbReference type="Proteomes" id="UP001292079"/>
    </source>
</evidence>
<dbReference type="GO" id="GO:0060271">
    <property type="term" value="P:cilium assembly"/>
    <property type="evidence" value="ECO:0007669"/>
    <property type="project" value="InterPro"/>
</dbReference>
<dbReference type="InterPro" id="IPR028765">
    <property type="entry name" value="IQCB1"/>
</dbReference>
<organism evidence="1 2">
    <name type="scientific">Schistosoma mekongi</name>
    <name type="common">Parasitic worm</name>
    <dbReference type="NCBI Taxonomy" id="38744"/>
    <lineage>
        <taxon>Eukaryota</taxon>
        <taxon>Metazoa</taxon>
        <taxon>Spiralia</taxon>
        <taxon>Lophotrochozoa</taxon>
        <taxon>Platyhelminthes</taxon>
        <taxon>Trematoda</taxon>
        <taxon>Digenea</taxon>
        <taxon>Strigeidida</taxon>
        <taxon>Schistosomatoidea</taxon>
        <taxon>Schistosomatidae</taxon>
        <taxon>Schistosoma</taxon>
    </lineage>
</organism>
<dbReference type="InterPro" id="IPR000048">
    <property type="entry name" value="IQ_motif_EF-hand-BS"/>
</dbReference>
<dbReference type="AlphaFoldDB" id="A0AAE2D6S1"/>
<evidence type="ECO:0008006" key="3">
    <source>
        <dbReference type="Google" id="ProtNLM"/>
    </source>
</evidence>
<accession>A0AAE2D6S1</accession>
<dbReference type="EMBL" id="JALJAT010000002">
    <property type="protein sequence ID" value="KAK4473304.1"/>
    <property type="molecule type" value="Genomic_DNA"/>
</dbReference>
<sequence>MNKIKSLTEQLQIEKDEKQIIFKLKKLYQFYFNNKNLNYTLINNYLINSNLPLIICNVLKQNFLQFNENWIISYQLSYLLLSIILMTNITINNELQNNIIESHLILLKRLQINYLLIKKSLINIETLNNDYLNLIKSIIDNIEKLLKKHFNTMPYLLLKSPWFLQLFITDNEEYSLLFINLFTICINLLPESFNQLKHSLRIDILDELIYHLSIENMSENAEKIIRCLITLLTKLPELRKTILKRYHGIQLLLIKWLNHFQSKSNDVISINDNTSNTQSVPNGNQVCKELLTQLIDLINNSKKSMMKEDNKEEVISNKKVTLDENKMDEHQAAVIIQSTWRGYSERMKLKYINENIGRLQKQFRERQLKKLQNKQKIQLEKELQQTITMNRHKRYRQKLQNEINLWSSLSGHLVEREWNKERELAAVSIQRHYRGYCIRKYYKSQKGHLKRDKAARIIQLYFRKYLSRSKCTLTSDGILNLYSMENDIKSSKQLKITKEEVLRDHQRWCESNKHSIRPIDQLNEVHKETCNKIDQYLRDYRMNSMKSQSRQATLTRMKIDANLLLNEFIEDDKHLVNDTSITKTTTKLNQIVNKHNESSNTLNQFTCFVQPLAYLAQIEHHDQMIRINSNKPWWTIFMNEWKKKQTEYIQRHNKHINDNNNNL</sequence>
<name>A0AAE2D6S1_SCHME</name>